<feature type="compositionally biased region" description="Low complexity" evidence="1">
    <location>
        <begin position="443"/>
        <end position="475"/>
    </location>
</feature>
<dbReference type="InterPro" id="IPR044230">
    <property type="entry name" value="GTF3C4"/>
</dbReference>
<accession>A0A1D2ACT6</accession>
<dbReference type="PANTHER" id="PTHR15496:SF2">
    <property type="entry name" value="GENERAL TRANSCRIPTION FACTOR 3C POLYPEPTIDE 4"/>
    <property type="match status" value="1"/>
</dbReference>
<feature type="region of interest" description="Disordered" evidence="1">
    <location>
        <begin position="212"/>
        <end position="275"/>
    </location>
</feature>
<feature type="compositionally biased region" description="Polar residues" evidence="1">
    <location>
        <begin position="406"/>
        <end position="420"/>
    </location>
</feature>
<evidence type="ECO:0000256" key="1">
    <source>
        <dbReference type="SAM" id="MobiDB-lite"/>
    </source>
</evidence>
<reference evidence="2" key="1">
    <citation type="submission" date="2015-08" db="EMBL/GenBank/DDBJ databases">
        <authorList>
            <person name="Babu N.S."/>
            <person name="Beckwith C.J."/>
            <person name="Beseler K.G."/>
            <person name="Brison A."/>
            <person name="Carone J.V."/>
            <person name="Caskin T.P."/>
            <person name="Diamond M."/>
            <person name="Durham M.E."/>
            <person name="Foxe J.M."/>
            <person name="Go M."/>
            <person name="Henderson B.A."/>
            <person name="Jones I.B."/>
            <person name="McGettigan J.A."/>
            <person name="Micheletti S.J."/>
            <person name="Nasrallah M.E."/>
            <person name="Ortiz D."/>
            <person name="Piller C.R."/>
            <person name="Privatt S.R."/>
            <person name="Schneider S.L."/>
            <person name="Sharp S."/>
            <person name="Smith T.C."/>
            <person name="Stanton J.D."/>
            <person name="Ullery H.E."/>
            <person name="Wilson R.J."/>
            <person name="Serrano M.G."/>
            <person name="Buck G."/>
            <person name="Lee V."/>
            <person name="Wang Y."/>
            <person name="Carvalho R."/>
            <person name="Voegtly L."/>
            <person name="Shi R."/>
            <person name="Duckworth R."/>
            <person name="Johnson A."/>
            <person name="Loviza R."/>
            <person name="Walstead R."/>
            <person name="Shah Z."/>
            <person name="Kiflezghi M."/>
            <person name="Wade K."/>
            <person name="Ball S.L."/>
            <person name="Bradley K.W."/>
            <person name="Asai D.J."/>
            <person name="Bowman C.A."/>
            <person name="Russell D.A."/>
            <person name="Pope W.H."/>
            <person name="Jacobs-Sera D."/>
            <person name="Hendrix R.W."/>
            <person name="Hatfull G.F."/>
        </authorList>
    </citation>
    <scope>NUCLEOTIDE SEQUENCE</scope>
</reference>
<feature type="region of interest" description="Disordered" evidence="1">
    <location>
        <begin position="170"/>
        <end position="200"/>
    </location>
</feature>
<feature type="region of interest" description="Disordered" evidence="1">
    <location>
        <begin position="628"/>
        <end position="714"/>
    </location>
</feature>
<feature type="compositionally biased region" description="Basic and acidic residues" evidence="1">
    <location>
        <begin position="656"/>
        <end position="667"/>
    </location>
</feature>
<dbReference type="InterPro" id="IPR015943">
    <property type="entry name" value="WD40/YVTN_repeat-like_dom_sf"/>
</dbReference>
<feature type="compositionally biased region" description="Basic residues" evidence="1">
    <location>
        <begin position="478"/>
        <end position="488"/>
    </location>
</feature>
<organism evidence="2">
    <name type="scientific">Auxenochlorella protothecoides</name>
    <name type="common">Green microalga</name>
    <name type="synonym">Chlorella protothecoides</name>
    <dbReference type="NCBI Taxonomy" id="3075"/>
    <lineage>
        <taxon>Eukaryota</taxon>
        <taxon>Viridiplantae</taxon>
        <taxon>Chlorophyta</taxon>
        <taxon>core chlorophytes</taxon>
        <taxon>Trebouxiophyceae</taxon>
        <taxon>Chlorellales</taxon>
        <taxon>Chlorellaceae</taxon>
        <taxon>Auxenochlorella</taxon>
    </lineage>
</organism>
<proteinExistence type="predicted"/>
<dbReference type="Gene3D" id="2.130.10.10">
    <property type="entry name" value="YVTN repeat-like/Quinoprotein amine dehydrogenase"/>
    <property type="match status" value="1"/>
</dbReference>
<evidence type="ECO:0000313" key="2">
    <source>
        <dbReference type="EMBL" id="JAT77026.1"/>
    </source>
</evidence>
<gene>
    <name evidence="2" type="ORF">g.8568</name>
</gene>
<dbReference type="GO" id="GO:0004402">
    <property type="term" value="F:histone acetyltransferase activity"/>
    <property type="evidence" value="ECO:0007669"/>
    <property type="project" value="InterPro"/>
</dbReference>
<dbReference type="PANTHER" id="PTHR15496">
    <property type="entry name" value="GENERAL TRANSCRIPTION FACTOR 3C POLYPEPTIDE 4 FAMILY"/>
    <property type="match status" value="1"/>
</dbReference>
<feature type="compositionally biased region" description="Low complexity" evidence="1">
    <location>
        <begin position="671"/>
        <end position="681"/>
    </location>
</feature>
<protein>
    <submittedName>
        <fullName evidence="2">Uncharacterized protein</fullName>
    </submittedName>
</protein>
<dbReference type="SUPFAM" id="SSF50978">
    <property type="entry name" value="WD40 repeat-like"/>
    <property type="match status" value="1"/>
</dbReference>
<feature type="compositionally biased region" description="Basic residues" evidence="1">
    <location>
        <begin position="426"/>
        <end position="435"/>
    </location>
</feature>
<dbReference type="GO" id="GO:0006384">
    <property type="term" value="P:transcription initiation at RNA polymerase III promoter"/>
    <property type="evidence" value="ECO:0007669"/>
    <property type="project" value="InterPro"/>
</dbReference>
<dbReference type="InterPro" id="IPR036322">
    <property type="entry name" value="WD40_repeat_dom_sf"/>
</dbReference>
<sequence length="1301" mass="132049">MGPGRFVDSQGLFSAPEFASAVAWSEDNVLACAQGSSVSLLHPGALDGPRAYTSPIQPGEWSLDQGPHAPPGTLAQDLAAIRAQAYASQWPALARSPSVRSVAWSGRGLAPQGGCALCVVTCDHQVKVFFPPVHHTSEWSDCRDLTGDIVEASQRVAPDTEQEWRPLQGGLVDSQSAPGQRSAAHGGGPPAAGNSPGAGDQEVEVLRLRGGARPEAGTDPSPDAKPGVPAAKRPRKAPHPSRAAGSDEGAAGAKSPESRTAGAAQGPSRGGPLVPPSAASAALLAAAAAAAPGLPAKEARAALLDAAVRAFLAQRGELPAPERPRYPTPSSHLKGADLGLLNGVLARLADTHGTALGHAGLTRAALALELRRALRLAWDRVRDRPRRAGVEGGPEEGGGDGGGVSTAASVDGSPQESTAPQGGARSRVRGGRGSHRTYEAEASSSSGEDPPSSPSSDGGPPSPSPSTSSLDSEAGGPRGRRAAARRGRSAGAAGRGIGAAPPSPATPGDYVVPAGFTWRQLPAVNVSSGVLAARRSIIVAAVRRFLALRKELPASQRPSYASRREHLRAADVRLAGRVTAEFATAFPRLLQQLGYDAGLFASVWLNRLRRGWDRVDGTLEAGLGVLEGPVPGGGAKSPASEGAWAGEGPALAMRDAGWESGRREREGTPGSGADEGASAGSRRARRLDREAWDDDLSDPGIGASGGHVGATPGRKAARGVWCGPGVSAEAWRAGADARACLCTAFSPGPAGGAAASAFPDTPRFHSWLAVGARGGRVWLWKARPSERGPSLDATAAACPGEAGASLRLVRGLALGASWVTALAFLPRGGEGAHGAAGPGSSQTLAAGMSCGRVRLLTLDGDGGLLAQRCVLPPDLSPVTCLAAAAGCVAAGKADGRLHVWAAPLREAVACGSQGAVQGPGDDAVEDLRASTVRDTVGCPAAAHGHRLATGVAWGHRGMDPGALPLLVSAGLGGELCAWRVERGVHELTLAPAPAPSPAGRAKDAGWGCLGVAASGSGLLIATLRHARHPATELVKQLQVHQRVVQSVVRLYCLPDPDQRGLQQAARAWVAQGAGAGGVTPLPSALWDVLCALRQPTETDGEDPPARLLSWLSAGAGEAHGQGAALRCAVAALRVLSGREPGAGAAAMELDLLLRRARGTLTAALAGDGRGATPNCPVEDEATEAVLGRVAAWVLASAGESGVDEELLGLAAAVPQRNELDASAPLAGGMEGATTALKTLKDGSTVVVARCPLTLLPLETSRTWQCCVCERRYARWEASGCVLCAGALGPLRGSLCLNVPCL</sequence>
<dbReference type="GO" id="GO:0000127">
    <property type="term" value="C:transcription factor TFIIIC complex"/>
    <property type="evidence" value="ECO:0007669"/>
    <property type="project" value="InterPro"/>
</dbReference>
<name>A0A1D2ACT6_AUXPR</name>
<feature type="region of interest" description="Disordered" evidence="1">
    <location>
        <begin position="386"/>
        <end position="505"/>
    </location>
</feature>
<dbReference type="EMBL" id="GDKF01001596">
    <property type="protein sequence ID" value="JAT77026.1"/>
    <property type="molecule type" value="Transcribed_RNA"/>
</dbReference>